<feature type="domain" description="DUF7882" evidence="1">
    <location>
        <begin position="5"/>
        <end position="99"/>
    </location>
</feature>
<gene>
    <name evidence="2" type="ORF">GCM10010979_12990</name>
</gene>
<organism evidence="2 3">
    <name type="scientific">Conyzicola nivalis</name>
    <dbReference type="NCBI Taxonomy" id="1477021"/>
    <lineage>
        <taxon>Bacteria</taxon>
        <taxon>Bacillati</taxon>
        <taxon>Actinomycetota</taxon>
        <taxon>Actinomycetes</taxon>
        <taxon>Micrococcales</taxon>
        <taxon>Microbacteriaceae</taxon>
        <taxon>Conyzicola</taxon>
    </lineage>
</organism>
<reference evidence="2" key="1">
    <citation type="journal article" date="2014" name="Int. J. Syst. Evol. Microbiol.">
        <title>Complete genome sequence of Corynebacterium casei LMG S-19264T (=DSM 44701T), isolated from a smear-ripened cheese.</title>
        <authorList>
            <consortium name="US DOE Joint Genome Institute (JGI-PGF)"/>
            <person name="Walter F."/>
            <person name="Albersmeier A."/>
            <person name="Kalinowski J."/>
            <person name="Ruckert C."/>
        </authorList>
    </citation>
    <scope>NUCLEOTIDE SEQUENCE</scope>
    <source>
        <strain evidence="2">CGMCC 1.12813</strain>
    </source>
</reference>
<dbReference type="InterPro" id="IPR057204">
    <property type="entry name" value="DUF7882"/>
</dbReference>
<name>A0A916WHD2_9MICO</name>
<protein>
    <recommendedName>
        <fullName evidence="1">DUF7882 domain-containing protein</fullName>
    </recommendedName>
</protein>
<evidence type="ECO:0000313" key="2">
    <source>
        <dbReference type="EMBL" id="GGA99925.1"/>
    </source>
</evidence>
<reference evidence="2" key="2">
    <citation type="submission" date="2020-09" db="EMBL/GenBank/DDBJ databases">
        <authorList>
            <person name="Sun Q."/>
            <person name="Zhou Y."/>
        </authorList>
    </citation>
    <scope>NUCLEOTIDE SEQUENCE</scope>
    <source>
        <strain evidence="2">CGMCC 1.12813</strain>
    </source>
</reference>
<keyword evidence="3" id="KW-1185">Reference proteome</keyword>
<evidence type="ECO:0000259" key="1">
    <source>
        <dbReference type="Pfam" id="PF25355"/>
    </source>
</evidence>
<dbReference type="AlphaFoldDB" id="A0A916WHD2"/>
<accession>A0A916WHD2</accession>
<sequence>MEVVMGKILYGESGIEVVFDDRAMAHLQLVIGAKLRRRESFFFSWKDDASVGDGRSSIWLDSSIPLYFRYSGSKPVTINREWLDILTLSAHTAQGLQFTGEPHGDTPAPRSQV</sequence>
<comment type="caution">
    <text evidence="2">The sequence shown here is derived from an EMBL/GenBank/DDBJ whole genome shotgun (WGS) entry which is preliminary data.</text>
</comment>
<proteinExistence type="predicted"/>
<dbReference type="Pfam" id="PF25355">
    <property type="entry name" value="DUF7882"/>
    <property type="match status" value="1"/>
</dbReference>
<dbReference type="EMBL" id="BMGB01000001">
    <property type="protein sequence ID" value="GGA99925.1"/>
    <property type="molecule type" value="Genomic_DNA"/>
</dbReference>
<evidence type="ECO:0000313" key="3">
    <source>
        <dbReference type="Proteomes" id="UP000606922"/>
    </source>
</evidence>
<dbReference type="Proteomes" id="UP000606922">
    <property type="component" value="Unassembled WGS sequence"/>
</dbReference>